<feature type="compositionally biased region" description="Low complexity" evidence="3">
    <location>
        <begin position="103"/>
        <end position="114"/>
    </location>
</feature>
<evidence type="ECO:0000256" key="1">
    <source>
        <dbReference type="ARBA" id="ARBA00004496"/>
    </source>
</evidence>
<dbReference type="GO" id="GO:0003729">
    <property type="term" value="F:mRNA binding"/>
    <property type="evidence" value="ECO:0007669"/>
    <property type="project" value="TreeGrafter"/>
</dbReference>
<name>A0A835M4A3_9MAGN</name>
<protein>
    <submittedName>
        <fullName evidence="4">Uncharacterized protein</fullName>
    </submittedName>
</protein>
<accession>A0A835M4A3</accession>
<evidence type="ECO:0000313" key="4">
    <source>
        <dbReference type="EMBL" id="KAF9615877.1"/>
    </source>
</evidence>
<dbReference type="PANTHER" id="PTHR16290:SF0">
    <property type="entry name" value="DECAPPING PROTEIN 1, ISOFORM A"/>
    <property type="match status" value="1"/>
</dbReference>
<proteinExistence type="predicted"/>
<keyword evidence="2" id="KW-0963">Cytoplasm</keyword>
<dbReference type="GO" id="GO:0008047">
    <property type="term" value="F:enzyme activator activity"/>
    <property type="evidence" value="ECO:0007669"/>
    <property type="project" value="InterPro"/>
</dbReference>
<evidence type="ECO:0000313" key="5">
    <source>
        <dbReference type="Proteomes" id="UP000631114"/>
    </source>
</evidence>
<dbReference type="GO" id="GO:0000932">
    <property type="term" value="C:P-body"/>
    <property type="evidence" value="ECO:0007669"/>
    <property type="project" value="TreeGrafter"/>
</dbReference>
<gene>
    <name evidence="4" type="ORF">IFM89_026803</name>
</gene>
<dbReference type="GO" id="GO:0000290">
    <property type="term" value="P:deadenylation-dependent decapping of nuclear-transcribed mRNA"/>
    <property type="evidence" value="ECO:0007669"/>
    <property type="project" value="InterPro"/>
</dbReference>
<reference evidence="4 5" key="1">
    <citation type="submission" date="2020-10" db="EMBL/GenBank/DDBJ databases">
        <title>The Coptis chinensis genome and diversification of protoberbering-type alkaloids.</title>
        <authorList>
            <person name="Wang B."/>
            <person name="Shu S."/>
            <person name="Song C."/>
            <person name="Liu Y."/>
        </authorList>
    </citation>
    <scope>NUCLEOTIDE SEQUENCE [LARGE SCALE GENOMIC DNA]</scope>
    <source>
        <strain evidence="4">HL-2020</strain>
        <tissue evidence="4">Leaf</tissue>
    </source>
</reference>
<dbReference type="PANTHER" id="PTHR16290">
    <property type="entry name" value="TRANSCRIPTION FACTOR SMIF DECAPPING ENZYME DCP1"/>
    <property type="match status" value="1"/>
</dbReference>
<evidence type="ECO:0000256" key="2">
    <source>
        <dbReference type="ARBA" id="ARBA00022490"/>
    </source>
</evidence>
<comment type="caution">
    <text evidence="4">The sequence shown here is derived from an EMBL/GenBank/DDBJ whole genome shotgun (WGS) entry which is preliminary data.</text>
</comment>
<dbReference type="InterPro" id="IPR010334">
    <property type="entry name" value="Dcp1"/>
</dbReference>
<dbReference type="EMBL" id="JADFTS010000003">
    <property type="protein sequence ID" value="KAF9615877.1"/>
    <property type="molecule type" value="Genomic_DNA"/>
</dbReference>
<keyword evidence="5" id="KW-1185">Reference proteome</keyword>
<dbReference type="OrthoDB" id="440673at2759"/>
<sequence length="136" mass="14760">MWQLNSIDVDQMGVRYVPRDDMLALVKINTVKLWGKSPHGTIEFDELEVVPTMAVMEGPLEPTSSTSSAIANVPDDSPFVNFFRASMNIGNTSNAVIPGQHQHPPAAVPLPSHSPSVLPSRVIPPKSISSSSFFYS</sequence>
<feature type="region of interest" description="Disordered" evidence="3">
    <location>
        <begin position="93"/>
        <end position="114"/>
    </location>
</feature>
<comment type="subcellular location">
    <subcellularLocation>
        <location evidence="1">Cytoplasm</location>
    </subcellularLocation>
</comment>
<evidence type="ECO:0000256" key="3">
    <source>
        <dbReference type="SAM" id="MobiDB-lite"/>
    </source>
</evidence>
<dbReference type="Proteomes" id="UP000631114">
    <property type="component" value="Unassembled WGS sequence"/>
</dbReference>
<dbReference type="AlphaFoldDB" id="A0A835M4A3"/>
<dbReference type="GO" id="GO:0031087">
    <property type="term" value="P:deadenylation-independent decapping of nuclear-transcribed mRNA"/>
    <property type="evidence" value="ECO:0007669"/>
    <property type="project" value="TreeGrafter"/>
</dbReference>
<organism evidence="4 5">
    <name type="scientific">Coptis chinensis</name>
    <dbReference type="NCBI Taxonomy" id="261450"/>
    <lineage>
        <taxon>Eukaryota</taxon>
        <taxon>Viridiplantae</taxon>
        <taxon>Streptophyta</taxon>
        <taxon>Embryophyta</taxon>
        <taxon>Tracheophyta</taxon>
        <taxon>Spermatophyta</taxon>
        <taxon>Magnoliopsida</taxon>
        <taxon>Ranunculales</taxon>
        <taxon>Ranunculaceae</taxon>
        <taxon>Coptidoideae</taxon>
        <taxon>Coptis</taxon>
    </lineage>
</organism>